<dbReference type="GO" id="GO:0009116">
    <property type="term" value="P:nucleoside metabolic process"/>
    <property type="evidence" value="ECO:0007669"/>
    <property type="project" value="InterPro"/>
</dbReference>
<evidence type="ECO:0000256" key="2">
    <source>
        <dbReference type="ARBA" id="ARBA00006751"/>
    </source>
</evidence>
<reference evidence="7 8" key="1">
    <citation type="submission" date="2019-06" db="EMBL/GenBank/DDBJ databases">
        <title>Persicimonas caeni gen. nov., sp. nov., a predatory bacterium isolated from solar saltern.</title>
        <authorList>
            <person name="Wang S."/>
        </authorList>
    </citation>
    <scope>NUCLEOTIDE SEQUENCE [LARGE SCALE GENOMIC DNA]</scope>
    <source>
        <strain evidence="7 8">YN101</strain>
    </source>
</reference>
<comment type="similarity">
    <text evidence="2 5">Belongs to the PNP/MTAP phosphorylase family.</text>
</comment>
<evidence type="ECO:0000259" key="6">
    <source>
        <dbReference type="Pfam" id="PF01048"/>
    </source>
</evidence>
<dbReference type="InterPro" id="IPR011270">
    <property type="entry name" value="Pur_Nuc_Pase_Ino/Guo-sp"/>
</dbReference>
<comment type="pathway">
    <text evidence="1 5">Purine metabolism; purine nucleoside salvage.</text>
</comment>
<protein>
    <recommendedName>
        <fullName evidence="5">Purine nucleoside phosphorylase</fullName>
        <ecNumber evidence="5">2.4.2.1</ecNumber>
    </recommendedName>
    <alternativeName>
        <fullName evidence="5">Inosine-guanosine phosphorylase</fullName>
    </alternativeName>
</protein>
<gene>
    <name evidence="7" type="ORF">FIV42_07985</name>
</gene>
<comment type="function">
    <text evidence="5">The purine nucleoside phosphorylases catalyze the phosphorolytic breakdown of the N-glycosidic bond in the beta-(deoxy)ribonucleoside molecules, with the formation of the corresponding free purine bases and pentose-1-phosphate.</text>
</comment>
<dbReference type="InterPro" id="IPR035994">
    <property type="entry name" value="Nucleoside_phosphorylase_sf"/>
</dbReference>
<evidence type="ECO:0000256" key="4">
    <source>
        <dbReference type="ARBA" id="ARBA00022679"/>
    </source>
</evidence>
<dbReference type="NCBIfam" id="TIGR01697">
    <property type="entry name" value="PNPH-PUNA-XAPA"/>
    <property type="match status" value="1"/>
</dbReference>
<name>A0A4Y6PR20_PERCE</name>
<dbReference type="OrthoDB" id="1523230at2"/>
<dbReference type="Pfam" id="PF01048">
    <property type="entry name" value="PNP_UDP_1"/>
    <property type="match status" value="1"/>
</dbReference>
<dbReference type="CDD" id="cd09009">
    <property type="entry name" value="PNP-EcPNPII_like"/>
    <property type="match status" value="1"/>
</dbReference>
<evidence type="ECO:0000313" key="8">
    <source>
        <dbReference type="Proteomes" id="UP000315995"/>
    </source>
</evidence>
<dbReference type="EC" id="2.4.2.1" evidence="5"/>
<feature type="domain" description="Nucleoside phosphorylase" evidence="6">
    <location>
        <begin position="26"/>
        <end position="271"/>
    </location>
</feature>
<dbReference type="NCBIfam" id="NF006054">
    <property type="entry name" value="PRK08202.1"/>
    <property type="match status" value="1"/>
</dbReference>
<dbReference type="InterPro" id="IPR011268">
    <property type="entry name" value="Purine_phosphorylase"/>
</dbReference>
<dbReference type="Gene3D" id="3.40.50.1580">
    <property type="entry name" value="Nucleoside phosphorylase domain"/>
    <property type="match status" value="1"/>
</dbReference>
<proteinExistence type="inferred from homology"/>
<dbReference type="NCBIfam" id="TIGR01700">
    <property type="entry name" value="PNPH"/>
    <property type="match status" value="1"/>
</dbReference>
<keyword evidence="3 5" id="KW-0328">Glycosyltransferase</keyword>
<dbReference type="UniPathway" id="UPA00606"/>
<dbReference type="Proteomes" id="UP000315995">
    <property type="component" value="Chromosome"/>
</dbReference>
<dbReference type="PIRSF" id="PIRSF000477">
    <property type="entry name" value="PurNPase"/>
    <property type="match status" value="1"/>
</dbReference>
<accession>A0A5B8Y2Q7</accession>
<dbReference type="PANTHER" id="PTHR11904:SF9">
    <property type="entry name" value="PURINE NUCLEOSIDE PHOSPHORYLASE-RELATED"/>
    <property type="match status" value="1"/>
</dbReference>
<sequence>MTTELYDQAKASAQWIQERIPETPEIALILGSGLGGLCDDFDDAVALEYSDVPGFAESAVEGHEGRLVYGKLAGKPVLAMQGRVHYYEGWSLTELTFPVRVFGLMGIDNLLVTNSAGGANPDYVPGDLMVITDHINLTGVNPLRGANEDRFGPRFPDMSYAYNPQIRETILSAANDLGYELKQGVYAGMAGPSYETPAEIRMIHTLGGDAVGMSTVPEVIVANHMGMNVGGISCITNLAAGLGTEKLDHEEVKEVAAMVREKFSALVCKTVEML</sequence>
<dbReference type="GO" id="GO:0005737">
    <property type="term" value="C:cytoplasm"/>
    <property type="evidence" value="ECO:0007669"/>
    <property type="project" value="TreeGrafter"/>
</dbReference>
<dbReference type="RefSeq" id="WP_141197165.1">
    <property type="nucleotide sequence ID" value="NZ_CP041186.1"/>
</dbReference>
<dbReference type="SUPFAM" id="SSF53167">
    <property type="entry name" value="Purine and uridine phosphorylases"/>
    <property type="match status" value="1"/>
</dbReference>
<dbReference type="InterPro" id="IPR000845">
    <property type="entry name" value="Nucleoside_phosphorylase_d"/>
</dbReference>
<dbReference type="GO" id="GO:0004731">
    <property type="term" value="F:purine-nucleoside phosphorylase activity"/>
    <property type="evidence" value="ECO:0007669"/>
    <property type="project" value="UniProtKB-EC"/>
</dbReference>
<evidence type="ECO:0000313" key="7">
    <source>
        <dbReference type="EMBL" id="QDG50673.1"/>
    </source>
</evidence>
<evidence type="ECO:0000256" key="5">
    <source>
        <dbReference type="PIRNR" id="PIRNR000477"/>
    </source>
</evidence>
<dbReference type="AlphaFoldDB" id="A0A4Y6PR20"/>
<accession>A0A4Y6PR20</accession>
<dbReference type="PANTHER" id="PTHR11904">
    <property type="entry name" value="METHYLTHIOADENOSINE/PURINE NUCLEOSIDE PHOSPHORYLASE"/>
    <property type="match status" value="1"/>
</dbReference>
<dbReference type="EMBL" id="CP041186">
    <property type="protein sequence ID" value="QDG50673.1"/>
    <property type="molecule type" value="Genomic_DNA"/>
</dbReference>
<organism evidence="7 8">
    <name type="scientific">Persicimonas caeni</name>
    <dbReference type="NCBI Taxonomy" id="2292766"/>
    <lineage>
        <taxon>Bacteria</taxon>
        <taxon>Deltaproteobacteria</taxon>
        <taxon>Bradymonadales</taxon>
        <taxon>Bradymonadaceae</taxon>
        <taxon>Persicimonas</taxon>
    </lineage>
</organism>
<evidence type="ECO:0000256" key="1">
    <source>
        <dbReference type="ARBA" id="ARBA00005058"/>
    </source>
</evidence>
<keyword evidence="8" id="KW-1185">Reference proteome</keyword>
<evidence type="ECO:0000256" key="3">
    <source>
        <dbReference type="ARBA" id="ARBA00022676"/>
    </source>
</evidence>
<keyword evidence="4 5" id="KW-0808">Transferase</keyword>